<dbReference type="Pfam" id="PF01872">
    <property type="entry name" value="RibD_C"/>
    <property type="match status" value="1"/>
</dbReference>
<gene>
    <name evidence="2" type="ORF">VST7929_01600</name>
</gene>
<dbReference type="Proteomes" id="UP000838672">
    <property type="component" value="Unassembled WGS sequence"/>
</dbReference>
<dbReference type="InterPro" id="IPR002734">
    <property type="entry name" value="RibDG_C"/>
</dbReference>
<protein>
    <recommendedName>
        <fullName evidence="1">Bacterial bifunctional deaminase-reductase C-terminal domain-containing protein</fullName>
    </recommendedName>
</protein>
<dbReference type="Gene3D" id="3.40.430.10">
    <property type="entry name" value="Dihydrofolate Reductase, subunit A"/>
    <property type="match status" value="1"/>
</dbReference>
<comment type="caution">
    <text evidence="2">The sequence shown here is derived from an EMBL/GenBank/DDBJ whole genome shotgun (WGS) entry which is preliminary data.</text>
</comment>
<dbReference type="PANTHER" id="PTHR38011">
    <property type="entry name" value="DIHYDROFOLATE REDUCTASE FAMILY PROTEIN (AFU_ORTHOLOGUE AFUA_8G06820)"/>
    <property type="match status" value="1"/>
</dbReference>
<feature type="domain" description="Bacterial bifunctional deaminase-reductase C-terminal" evidence="1">
    <location>
        <begin position="10"/>
        <end position="175"/>
    </location>
</feature>
<keyword evidence="3" id="KW-1185">Reference proteome</keyword>
<evidence type="ECO:0000313" key="3">
    <source>
        <dbReference type="Proteomes" id="UP000838672"/>
    </source>
</evidence>
<dbReference type="InterPro" id="IPR050765">
    <property type="entry name" value="Riboflavin_Biosynth_HTPR"/>
</dbReference>
<dbReference type="SUPFAM" id="SSF53597">
    <property type="entry name" value="Dihydrofolate reductase-like"/>
    <property type="match status" value="1"/>
</dbReference>
<evidence type="ECO:0000259" key="1">
    <source>
        <dbReference type="Pfam" id="PF01872"/>
    </source>
</evidence>
<dbReference type="EMBL" id="CAKLDI010000001">
    <property type="protein sequence ID" value="CAH0533725.1"/>
    <property type="molecule type" value="Genomic_DNA"/>
</dbReference>
<dbReference type="PANTHER" id="PTHR38011:SF11">
    <property type="entry name" value="2,5-DIAMINO-6-RIBOSYLAMINO-4(3H)-PYRIMIDINONE 5'-PHOSPHATE REDUCTASE"/>
    <property type="match status" value="1"/>
</dbReference>
<accession>A0ABN8DV94</accession>
<organism evidence="2 3">
    <name type="scientific">Vibrio stylophorae</name>
    <dbReference type="NCBI Taxonomy" id="659351"/>
    <lineage>
        <taxon>Bacteria</taxon>
        <taxon>Pseudomonadati</taxon>
        <taxon>Pseudomonadota</taxon>
        <taxon>Gammaproteobacteria</taxon>
        <taxon>Vibrionales</taxon>
        <taxon>Vibrionaceae</taxon>
        <taxon>Vibrio</taxon>
    </lineage>
</organism>
<name>A0ABN8DV94_9VIBR</name>
<evidence type="ECO:0000313" key="2">
    <source>
        <dbReference type="EMBL" id="CAH0533725.1"/>
    </source>
</evidence>
<dbReference type="InterPro" id="IPR024072">
    <property type="entry name" value="DHFR-like_dom_sf"/>
</dbReference>
<reference evidence="2" key="1">
    <citation type="submission" date="2021-11" db="EMBL/GenBank/DDBJ databases">
        <authorList>
            <person name="Rodrigo-Torres L."/>
            <person name="Arahal R. D."/>
            <person name="Lucena T."/>
        </authorList>
    </citation>
    <scope>NUCLEOTIDE SEQUENCE</scope>
    <source>
        <strain evidence="2">CECT 7929</strain>
    </source>
</reference>
<proteinExistence type="predicted"/>
<sequence length="188" mass="20834">MRPTQPQAIYTIAYMAQSLDGFIAGVDNDLSWLEQIDNPTQDDFGFAQFMASVDALLMGRHTFETVASFGFWPYNKPVYVASQSLHALPEGFEDKAFLISGNSVTEMLETLLGQGHQRIYIDGGQLIQSALAESQLDEMVITTVPVLLGQGISLFSNQGSQIPWQLAHSEVLLDQLVKSTYRRPTDSK</sequence>